<dbReference type="InterPro" id="IPR002885">
    <property type="entry name" value="PPR_rpt"/>
</dbReference>
<dbReference type="Proteomes" id="UP000249390">
    <property type="component" value="Unassembled WGS sequence"/>
</dbReference>
<dbReference type="Pfam" id="PF12854">
    <property type="entry name" value="PPR_1"/>
    <property type="match status" value="1"/>
</dbReference>
<name>A0A328DV90_9ASTE</name>
<dbReference type="Pfam" id="PF01535">
    <property type="entry name" value="PPR"/>
    <property type="match status" value="2"/>
</dbReference>
<keyword evidence="2" id="KW-0677">Repeat</keyword>
<sequence length="481" mass="54409">MSLFSIRTLLFPAPHPIRQSFIPFSSATSPPDQNLVSLAVSILKHHRSKSRWSHLRSLPKPYTGFTPSQASEIVLQVRNKPRLAHTFFLFTIRHSLCSHSISSYATIIHVLSRSRLKPQASALIKSAICKFPGQHSSDPPPIFEALVRSYRQCDSAPFVFDLLIDACLDSKRTDQSIELLRILKSKNLYPDVSTCNSLIKLVSKTRGCFAGYDMYREIFICRDENVKGVKRVAPNAHTYNVLMVGFHREGLVDKVEEVWREMVAMNCDPNAYSYSVLMSALIDDGRVEGAMRIWEETGERGVERDPVSYNTVIGGLCGAGEIERAEEIFREMVMSGVEITCTTLEHLIIGHCKMENLESALLLYQDLCRNRAKPEGETVNALVGVFCSKGRVFEALEFVRSLVKKHGVVPMEKTYETLINALCREGEMEEALRVQVEMVGKGYEANKEIYNTFIDGFLRQGKEEMAERLKKEMLQLKSPNE</sequence>
<comment type="caution">
    <text evidence="4">The sequence shown here is derived from an EMBL/GenBank/DDBJ whole genome shotgun (WGS) entry which is preliminary data.</text>
</comment>
<evidence type="ECO:0000256" key="2">
    <source>
        <dbReference type="ARBA" id="ARBA00022737"/>
    </source>
</evidence>
<proteinExistence type="inferred from homology"/>
<feature type="repeat" description="PPR" evidence="3">
    <location>
        <begin position="305"/>
        <end position="339"/>
    </location>
</feature>
<feature type="repeat" description="PPR" evidence="3">
    <location>
        <begin position="446"/>
        <end position="480"/>
    </location>
</feature>
<protein>
    <recommendedName>
        <fullName evidence="6">Pentacotripeptide-repeat region of PRORP domain-containing protein</fullName>
    </recommendedName>
</protein>
<dbReference type="Pfam" id="PF13041">
    <property type="entry name" value="PPR_2"/>
    <property type="match status" value="2"/>
</dbReference>
<feature type="repeat" description="PPR" evidence="3">
    <location>
        <begin position="235"/>
        <end position="269"/>
    </location>
</feature>
<feature type="repeat" description="PPR" evidence="3">
    <location>
        <begin position="270"/>
        <end position="304"/>
    </location>
</feature>
<dbReference type="PROSITE" id="PS51375">
    <property type="entry name" value="PPR"/>
    <property type="match status" value="6"/>
</dbReference>
<reference evidence="4 5" key="1">
    <citation type="submission" date="2018-06" db="EMBL/GenBank/DDBJ databases">
        <title>The Genome of Cuscuta australis (Dodder) Provides Insight into the Evolution of Plant Parasitism.</title>
        <authorList>
            <person name="Liu H."/>
        </authorList>
    </citation>
    <scope>NUCLEOTIDE SEQUENCE [LARGE SCALE GENOMIC DNA]</scope>
    <source>
        <strain evidence="5">cv. Yunnan</strain>
        <tissue evidence="4">Vines</tissue>
    </source>
</reference>
<evidence type="ECO:0000256" key="3">
    <source>
        <dbReference type="PROSITE-ProRule" id="PRU00708"/>
    </source>
</evidence>
<feature type="repeat" description="PPR" evidence="3">
    <location>
        <begin position="411"/>
        <end position="445"/>
    </location>
</feature>
<dbReference type="AlphaFoldDB" id="A0A328DV90"/>
<comment type="similarity">
    <text evidence="1">Belongs to the PPR family. P subfamily.</text>
</comment>
<dbReference type="EMBL" id="NQVE01000098">
    <property type="protein sequence ID" value="RAL48498.1"/>
    <property type="molecule type" value="Genomic_DNA"/>
</dbReference>
<keyword evidence="5" id="KW-1185">Reference proteome</keyword>
<feature type="repeat" description="PPR" evidence="3">
    <location>
        <begin position="375"/>
        <end position="410"/>
    </location>
</feature>
<dbReference type="InterPro" id="IPR011990">
    <property type="entry name" value="TPR-like_helical_dom_sf"/>
</dbReference>
<dbReference type="Gene3D" id="1.25.40.10">
    <property type="entry name" value="Tetratricopeptide repeat domain"/>
    <property type="match status" value="4"/>
</dbReference>
<accession>A0A328DV90</accession>
<evidence type="ECO:0000313" key="5">
    <source>
        <dbReference type="Proteomes" id="UP000249390"/>
    </source>
</evidence>
<dbReference type="PANTHER" id="PTHR47941">
    <property type="entry name" value="PENTATRICOPEPTIDE REPEAT-CONTAINING PROTEIN 3, MITOCHONDRIAL"/>
    <property type="match status" value="1"/>
</dbReference>
<evidence type="ECO:0000256" key="1">
    <source>
        <dbReference type="ARBA" id="ARBA00007626"/>
    </source>
</evidence>
<dbReference type="NCBIfam" id="TIGR00756">
    <property type="entry name" value="PPR"/>
    <property type="match status" value="5"/>
</dbReference>
<evidence type="ECO:0000313" key="4">
    <source>
        <dbReference type="EMBL" id="RAL48498.1"/>
    </source>
</evidence>
<evidence type="ECO:0008006" key="6">
    <source>
        <dbReference type="Google" id="ProtNLM"/>
    </source>
</evidence>
<gene>
    <name evidence="4" type="ORF">DM860_005922</name>
</gene>
<organism evidence="4 5">
    <name type="scientific">Cuscuta australis</name>
    <dbReference type="NCBI Taxonomy" id="267555"/>
    <lineage>
        <taxon>Eukaryota</taxon>
        <taxon>Viridiplantae</taxon>
        <taxon>Streptophyta</taxon>
        <taxon>Embryophyta</taxon>
        <taxon>Tracheophyta</taxon>
        <taxon>Spermatophyta</taxon>
        <taxon>Magnoliopsida</taxon>
        <taxon>eudicotyledons</taxon>
        <taxon>Gunneridae</taxon>
        <taxon>Pentapetalae</taxon>
        <taxon>asterids</taxon>
        <taxon>lamiids</taxon>
        <taxon>Solanales</taxon>
        <taxon>Convolvulaceae</taxon>
        <taxon>Cuscuteae</taxon>
        <taxon>Cuscuta</taxon>
        <taxon>Cuscuta subgen. Grammica</taxon>
        <taxon>Cuscuta sect. Cleistogrammica</taxon>
    </lineage>
</organism>